<keyword evidence="2" id="KW-0472">Membrane</keyword>
<evidence type="ECO:0000313" key="3">
    <source>
        <dbReference type="EMBL" id="MFI0791083.1"/>
    </source>
</evidence>
<feature type="region of interest" description="Disordered" evidence="1">
    <location>
        <begin position="31"/>
        <end position="61"/>
    </location>
</feature>
<protein>
    <submittedName>
        <fullName evidence="3">Uncharacterized protein</fullName>
    </submittedName>
</protein>
<reference evidence="3 4" key="1">
    <citation type="submission" date="2024-10" db="EMBL/GenBank/DDBJ databases">
        <title>The Natural Products Discovery Center: Release of the First 8490 Sequenced Strains for Exploring Actinobacteria Biosynthetic Diversity.</title>
        <authorList>
            <person name="Kalkreuter E."/>
            <person name="Kautsar S.A."/>
            <person name="Yang D."/>
            <person name="Bader C.D."/>
            <person name="Teijaro C.N."/>
            <person name="Fluegel L."/>
            <person name="Davis C.M."/>
            <person name="Simpson J.R."/>
            <person name="Lauterbach L."/>
            <person name="Steele A.D."/>
            <person name="Gui C."/>
            <person name="Meng S."/>
            <person name="Li G."/>
            <person name="Viehrig K."/>
            <person name="Ye F."/>
            <person name="Su P."/>
            <person name="Kiefer A.F."/>
            <person name="Nichols A."/>
            <person name="Cepeda A.J."/>
            <person name="Yan W."/>
            <person name="Fan B."/>
            <person name="Jiang Y."/>
            <person name="Adhikari A."/>
            <person name="Zheng C.-J."/>
            <person name="Schuster L."/>
            <person name="Cowan T.M."/>
            <person name="Smanski M.J."/>
            <person name="Chevrette M.G."/>
            <person name="De Carvalho L.P.S."/>
            <person name="Shen B."/>
        </authorList>
    </citation>
    <scope>NUCLEOTIDE SEQUENCE [LARGE SCALE GENOMIC DNA]</scope>
    <source>
        <strain evidence="3 4">NPDC021253</strain>
    </source>
</reference>
<dbReference type="RefSeq" id="WP_396675582.1">
    <property type="nucleotide sequence ID" value="NZ_JBIRPU010000001.1"/>
</dbReference>
<evidence type="ECO:0000256" key="2">
    <source>
        <dbReference type="SAM" id="Phobius"/>
    </source>
</evidence>
<proteinExistence type="predicted"/>
<gene>
    <name evidence="3" type="ORF">ACH4OY_00035</name>
</gene>
<comment type="caution">
    <text evidence="3">The sequence shown here is derived from an EMBL/GenBank/DDBJ whole genome shotgun (WGS) entry which is preliminary data.</text>
</comment>
<organism evidence="3 4">
    <name type="scientific">Micromonospora rubida</name>
    <dbReference type="NCBI Taxonomy" id="2697657"/>
    <lineage>
        <taxon>Bacteria</taxon>
        <taxon>Bacillati</taxon>
        <taxon>Actinomycetota</taxon>
        <taxon>Actinomycetes</taxon>
        <taxon>Micromonosporales</taxon>
        <taxon>Micromonosporaceae</taxon>
        <taxon>Micromonospora</taxon>
    </lineage>
</organism>
<accession>A0ABW7SBN6</accession>
<evidence type="ECO:0000256" key="1">
    <source>
        <dbReference type="SAM" id="MobiDB-lite"/>
    </source>
</evidence>
<feature type="transmembrane region" description="Helical" evidence="2">
    <location>
        <begin position="67"/>
        <end position="83"/>
    </location>
</feature>
<keyword evidence="4" id="KW-1185">Reference proteome</keyword>
<keyword evidence="2" id="KW-1133">Transmembrane helix</keyword>
<keyword evidence="2" id="KW-0812">Transmembrane</keyword>
<name>A0ABW7SBN6_9ACTN</name>
<sequence>MVRRGALVGMAGGVLLFGALAALAPVVDAPPPPCHRHRPATQGPATTSALPPPPPAARRRRRGAAEAWFGLVLAAVVVGLGLARPAG</sequence>
<evidence type="ECO:0000313" key="4">
    <source>
        <dbReference type="Proteomes" id="UP001611075"/>
    </source>
</evidence>
<dbReference type="Proteomes" id="UP001611075">
    <property type="component" value="Unassembled WGS sequence"/>
</dbReference>
<dbReference type="EMBL" id="JBIRPU010000001">
    <property type="protein sequence ID" value="MFI0791083.1"/>
    <property type="molecule type" value="Genomic_DNA"/>
</dbReference>